<proteinExistence type="predicted"/>
<dbReference type="Proteomes" id="UP000322530">
    <property type="component" value="Unassembled WGS sequence"/>
</dbReference>
<organism evidence="1 2">
    <name type="scientific">Dictyobacter arantiisoli</name>
    <dbReference type="NCBI Taxonomy" id="2014874"/>
    <lineage>
        <taxon>Bacteria</taxon>
        <taxon>Bacillati</taxon>
        <taxon>Chloroflexota</taxon>
        <taxon>Ktedonobacteria</taxon>
        <taxon>Ktedonobacterales</taxon>
        <taxon>Dictyobacteraceae</taxon>
        <taxon>Dictyobacter</taxon>
    </lineage>
</organism>
<evidence type="ECO:0000313" key="2">
    <source>
        <dbReference type="Proteomes" id="UP000322530"/>
    </source>
</evidence>
<sequence>MDEHEGREMLAAALPIDALQHMFLEQGGFVVVWVDISERQDLEILAAQEQASEEDATCSWYYAHPGKHNMLLGLHIVAHQPAQMDMLLVFRMSQMFDQLSEIARLSTLWIVPGPPPIPLTGRIEMKAETFVPRILNVNGQGLFLHLPATQVAELRAELAKWKGSSSH</sequence>
<gene>
    <name evidence="1" type="ORF">KDI_47340</name>
</gene>
<keyword evidence="2" id="KW-1185">Reference proteome</keyword>
<reference evidence="1 2" key="1">
    <citation type="submission" date="2019-01" db="EMBL/GenBank/DDBJ databases">
        <title>Draft genome sequence of Dictyobacter sp. Uno17.</title>
        <authorList>
            <person name="Wang C.M."/>
            <person name="Zheng Y."/>
            <person name="Sakai Y."/>
            <person name="Abe K."/>
            <person name="Yokota A."/>
            <person name="Yabe S."/>
        </authorList>
    </citation>
    <scope>NUCLEOTIDE SEQUENCE [LARGE SCALE GENOMIC DNA]</scope>
    <source>
        <strain evidence="1 2">Uno17</strain>
    </source>
</reference>
<dbReference type="AlphaFoldDB" id="A0A5A5THV5"/>
<evidence type="ECO:0000313" key="1">
    <source>
        <dbReference type="EMBL" id="GCF11170.1"/>
    </source>
</evidence>
<dbReference type="EMBL" id="BIXY01000097">
    <property type="protein sequence ID" value="GCF11170.1"/>
    <property type="molecule type" value="Genomic_DNA"/>
</dbReference>
<accession>A0A5A5THV5</accession>
<dbReference type="RefSeq" id="WP_149404016.1">
    <property type="nucleotide sequence ID" value="NZ_BIXY01000097.1"/>
</dbReference>
<dbReference type="OrthoDB" id="9839806at2"/>
<comment type="caution">
    <text evidence="1">The sequence shown here is derived from an EMBL/GenBank/DDBJ whole genome shotgun (WGS) entry which is preliminary data.</text>
</comment>
<protein>
    <submittedName>
        <fullName evidence="1">Uncharacterized protein</fullName>
    </submittedName>
</protein>
<name>A0A5A5THV5_9CHLR</name>